<organism evidence="2 3">
    <name type="scientific">Pseudoalteromonas xiamenensis</name>
    <dbReference type="NCBI Taxonomy" id="882626"/>
    <lineage>
        <taxon>Bacteria</taxon>
        <taxon>Pseudomonadati</taxon>
        <taxon>Pseudomonadota</taxon>
        <taxon>Gammaproteobacteria</taxon>
        <taxon>Alteromonadales</taxon>
        <taxon>Pseudoalteromonadaceae</taxon>
        <taxon>Pseudoalteromonas</taxon>
    </lineage>
</organism>
<dbReference type="GO" id="GO:0016787">
    <property type="term" value="F:hydrolase activity"/>
    <property type="evidence" value="ECO:0007669"/>
    <property type="project" value="UniProtKB-KW"/>
</dbReference>
<dbReference type="InterPro" id="IPR002925">
    <property type="entry name" value="Dienelactn_hydro"/>
</dbReference>
<protein>
    <submittedName>
        <fullName evidence="2">Dienelactone hydrolase family protein</fullName>
    </submittedName>
</protein>
<dbReference type="PANTHER" id="PTHR46623">
    <property type="entry name" value="CARBOXYMETHYLENEBUTENOLIDASE-RELATED"/>
    <property type="match status" value="1"/>
</dbReference>
<dbReference type="PANTHER" id="PTHR46623:SF6">
    <property type="entry name" value="ALPHA_BETA-HYDROLASES SUPERFAMILY PROTEIN"/>
    <property type="match status" value="1"/>
</dbReference>
<dbReference type="InterPro" id="IPR051049">
    <property type="entry name" value="Dienelactone_hydrolase-like"/>
</dbReference>
<dbReference type="EMBL" id="CP072133">
    <property type="protein sequence ID" value="QTH70524.1"/>
    <property type="molecule type" value="Genomic_DNA"/>
</dbReference>
<accession>A0A975HK25</accession>
<sequence>MHIKKANQLLPLNTALPSGFIRFNNNPSGNIRLLLLPDWQGANTAYMQRMAELFSQALNAETLIFHPYNVNTHPVHYILEGRFEVYEVLSDRARCRQWIQEAIAELENHWENKAAKLIMVGFCLGGTIAFEAARTSSAIDLAVSIHGNPSTDLHLSSYASRVPMVFVGGGSDPLISKDDISLFLKEMQVSGRPWYSHTLGESRHSFTKQEVGYIGPGSIYNLDALELSVELVANHVKQLGGIA</sequence>
<keyword evidence="3" id="KW-1185">Reference proteome</keyword>
<dbReference type="InterPro" id="IPR029058">
    <property type="entry name" value="AB_hydrolase_fold"/>
</dbReference>
<dbReference type="Gene3D" id="3.40.50.1820">
    <property type="entry name" value="alpha/beta hydrolase"/>
    <property type="match status" value="1"/>
</dbReference>
<dbReference type="RefSeq" id="WP_208842114.1">
    <property type="nucleotide sequence ID" value="NZ_CP072133.1"/>
</dbReference>
<proteinExistence type="predicted"/>
<gene>
    <name evidence="2" type="ORF">J5O05_11150</name>
</gene>
<evidence type="ECO:0000259" key="1">
    <source>
        <dbReference type="Pfam" id="PF01738"/>
    </source>
</evidence>
<dbReference type="SUPFAM" id="SSF53474">
    <property type="entry name" value="alpha/beta-Hydrolases"/>
    <property type="match status" value="1"/>
</dbReference>
<feature type="domain" description="Dienelactone hydrolase" evidence="1">
    <location>
        <begin position="93"/>
        <end position="238"/>
    </location>
</feature>
<keyword evidence="2" id="KW-0378">Hydrolase</keyword>
<evidence type="ECO:0000313" key="2">
    <source>
        <dbReference type="EMBL" id="QTH70524.1"/>
    </source>
</evidence>
<dbReference type="Pfam" id="PF01738">
    <property type="entry name" value="DLH"/>
    <property type="match status" value="1"/>
</dbReference>
<evidence type="ECO:0000313" key="3">
    <source>
        <dbReference type="Proteomes" id="UP000664904"/>
    </source>
</evidence>
<dbReference type="Proteomes" id="UP000664904">
    <property type="component" value="Chromosome"/>
</dbReference>
<reference evidence="2" key="1">
    <citation type="submission" date="2021-03" db="EMBL/GenBank/DDBJ databases">
        <title>Complete Genome of Pseudoalteromonas xiamenensis STKMTI.2, a new potential marine bacterium producing anti-Vibrio compounds.</title>
        <authorList>
            <person name="Handayani D.P."/>
            <person name="Isnansetyo A."/>
            <person name="Istiqomah I."/>
            <person name="Jumina J."/>
        </authorList>
    </citation>
    <scope>NUCLEOTIDE SEQUENCE</scope>
    <source>
        <strain evidence="2">STKMTI.2</strain>
    </source>
</reference>
<dbReference type="KEGG" id="pxi:J5O05_11150"/>
<name>A0A975HK25_9GAMM</name>
<dbReference type="AlphaFoldDB" id="A0A975HK25"/>